<protein>
    <submittedName>
        <fullName evidence="1">Alternative protein ZNF84</fullName>
    </submittedName>
</protein>
<reference evidence="1" key="1">
    <citation type="journal article" date="2013" name="PLoS ONE">
        <title>Direct detection of alternative open reading frames translation products in human significantly expands the proteome.</title>
        <authorList>
            <person name="Vanderperre B."/>
            <person name="Lucier J.-F."/>
            <person name="Motard J."/>
            <person name="Tremblay G."/>
            <person name="Vanderperre S."/>
            <person name="Wisztorski M."/>
            <person name="Salzet M."/>
            <person name="Boisvert F.-M."/>
            <person name="Roucou X."/>
        </authorList>
    </citation>
    <scope>NUCLEOTIDE SEQUENCE</scope>
</reference>
<gene>
    <name evidence="1" type="primary">ZNF84</name>
</gene>
<accession>L8E909</accession>
<sequence length="59" mass="6594">MWESFLTEVTAHQSSENSYSKKILGIQLIVVFDRSSWTSGNAIMITFVDSHVMLGVCTP</sequence>
<dbReference type="EMBL" id="HF583719">
    <property type="protein sequence ID" value="CCQ43216.1"/>
    <property type="molecule type" value="Genomic_DNA"/>
</dbReference>
<dbReference type="ChiTaRS" id="ZNF84">
    <property type="organism name" value="human"/>
</dbReference>
<name>L8E909_HUMAN</name>
<evidence type="ECO:0000313" key="1">
    <source>
        <dbReference type="EMBL" id="CCQ43216.1"/>
    </source>
</evidence>
<dbReference type="AlphaFoldDB" id="L8E909"/>
<organism evidence="1">
    <name type="scientific">Homo sapiens</name>
    <name type="common">Human</name>
    <dbReference type="NCBI Taxonomy" id="9606"/>
    <lineage>
        <taxon>Eukaryota</taxon>
        <taxon>Metazoa</taxon>
        <taxon>Chordata</taxon>
        <taxon>Craniata</taxon>
        <taxon>Vertebrata</taxon>
        <taxon>Euteleostomi</taxon>
        <taxon>Mammalia</taxon>
        <taxon>Eutheria</taxon>
        <taxon>Euarchontoglires</taxon>
        <taxon>Primates</taxon>
        <taxon>Haplorrhini</taxon>
        <taxon>Catarrhini</taxon>
        <taxon>Hominidae</taxon>
        <taxon>Homo</taxon>
    </lineage>
</organism>
<proteinExistence type="predicted"/>
<dbReference type="OrthoDB" id="654211at2759"/>